<name>A0AA38FE73_TAXCH</name>
<comment type="caution">
    <text evidence="2">The sequence shown here is derived from an EMBL/GenBank/DDBJ whole genome shotgun (WGS) entry which is preliminary data.</text>
</comment>
<organism evidence="2 3">
    <name type="scientific">Taxus chinensis</name>
    <name type="common">Chinese yew</name>
    <name type="synonym">Taxus wallichiana var. chinensis</name>
    <dbReference type="NCBI Taxonomy" id="29808"/>
    <lineage>
        <taxon>Eukaryota</taxon>
        <taxon>Viridiplantae</taxon>
        <taxon>Streptophyta</taxon>
        <taxon>Embryophyta</taxon>
        <taxon>Tracheophyta</taxon>
        <taxon>Spermatophyta</taxon>
        <taxon>Pinopsida</taxon>
        <taxon>Pinidae</taxon>
        <taxon>Conifers II</taxon>
        <taxon>Cupressales</taxon>
        <taxon>Taxaceae</taxon>
        <taxon>Taxus</taxon>
    </lineage>
</organism>
<protein>
    <submittedName>
        <fullName evidence="2">Uncharacterized protein</fullName>
    </submittedName>
</protein>
<feature type="compositionally biased region" description="Basic and acidic residues" evidence="1">
    <location>
        <begin position="49"/>
        <end position="62"/>
    </location>
</feature>
<feature type="compositionally biased region" description="Acidic residues" evidence="1">
    <location>
        <begin position="73"/>
        <end position="84"/>
    </location>
</feature>
<keyword evidence="3" id="KW-1185">Reference proteome</keyword>
<evidence type="ECO:0000256" key="1">
    <source>
        <dbReference type="SAM" id="MobiDB-lite"/>
    </source>
</evidence>
<dbReference type="AlphaFoldDB" id="A0AA38FE73"/>
<dbReference type="Proteomes" id="UP000824469">
    <property type="component" value="Unassembled WGS sequence"/>
</dbReference>
<feature type="non-terminal residue" evidence="2">
    <location>
        <position position="147"/>
    </location>
</feature>
<sequence length="147" mass="16930">MKKLTQRRPTSWRDIWGEGEDESEEGGDEEKELEKDKEPLEPRIVSVYDSKEESGEENKEFIFTRQKGKQGDESTEDTREDESDVWGQRAIDFTKEKITEVAEQEVKKMLEILVDQELEWSANIVLKEGKEESGERGHDSLGGLAPI</sequence>
<feature type="compositionally biased region" description="Basic and acidic residues" evidence="1">
    <location>
        <begin position="32"/>
        <end position="41"/>
    </location>
</feature>
<feature type="compositionally biased region" description="Acidic residues" evidence="1">
    <location>
        <begin position="17"/>
        <end position="31"/>
    </location>
</feature>
<reference evidence="2 3" key="1">
    <citation type="journal article" date="2021" name="Nat. Plants">
        <title>The Taxus genome provides insights into paclitaxel biosynthesis.</title>
        <authorList>
            <person name="Xiong X."/>
            <person name="Gou J."/>
            <person name="Liao Q."/>
            <person name="Li Y."/>
            <person name="Zhou Q."/>
            <person name="Bi G."/>
            <person name="Li C."/>
            <person name="Du R."/>
            <person name="Wang X."/>
            <person name="Sun T."/>
            <person name="Guo L."/>
            <person name="Liang H."/>
            <person name="Lu P."/>
            <person name="Wu Y."/>
            <person name="Zhang Z."/>
            <person name="Ro D.K."/>
            <person name="Shang Y."/>
            <person name="Huang S."/>
            <person name="Yan J."/>
        </authorList>
    </citation>
    <scope>NUCLEOTIDE SEQUENCE [LARGE SCALE GENOMIC DNA]</scope>
    <source>
        <strain evidence="2">Ta-2019</strain>
    </source>
</reference>
<feature type="region of interest" description="Disordered" evidence="1">
    <location>
        <begin position="1"/>
        <end position="85"/>
    </location>
</feature>
<evidence type="ECO:0000313" key="3">
    <source>
        <dbReference type="Proteomes" id="UP000824469"/>
    </source>
</evidence>
<proteinExistence type="predicted"/>
<dbReference type="EMBL" id="JAHRHJ020000009">
    <property type="protein sequence ID" value="KAH9303099.1"/>
    <property type="molecule type" value="Genomic_DNA"/>
</dbReference>
<evidence type="ECO:0000313" key="2">
    <source>
        <dbReference type="EMBL" id="KAH9303099.1"/>
    </source>
</evidence>
<accession>A0AA38FE73</accession>
<gene>
    <name evidence="2" type="ORF">KI387_014682</name>
</gene>